<evidence type="ECO:0000313" key="1">
    <source>
        <dbReference type="EMBL" id="KAJ5197667.1"/>
    </source>
</evidence>
<dbReference type="EMBL" id="JAPQKQ010000005">
    <property type="protein sequence ID" value="KAJ5197667.1"/>
    <property type="molecule type" value="Genomic_DNA"/>
</dbReference>
<comment type="caution">
    <text evidence="1">The sequence shown here is derived from an EMBL/GenBank/DDBJ whole genome shotgun (WGS) entry which is preliminary data.</text>
</comment>
<protein>
    <submittedName>
        <fullName evidence="1">Uncharacterized protein</fullName>
    </submittedName>
</protein>
<dbReference type="AlphaFoldDB" id="A0A9W9JKK8"/>
<evidence type="ECO:0000313" key="2">
    <source>
        <dbReference type="Proteomes" id="UP001150942"/>
    </source>
</evidence>
<reference evidence="1" key="1">
    <citation type="submission" date="2022-11" db="EMBL/GenBank/DDBJ databases">
        <authorList>
            <person name="Petersen C."/>
        </authorList>
    </citation>
    <scope>NUCLEOTIDE SEQUENCE</scope>
    <source>
        <strain evidence="1">IBT 20477</strain>
    </source>
</reference>
<dbReference type="Proteomes" id="UP001150942">
    <property type="component" value="Unassembled WGS sequence"/>
</dbReference>
<name>A0A9W9JKK8_9EURO</name>
<reference evidence="1" key="2">
    <citation type="journal article" date="2023" name="IMA Fungus">
        <title>Comparative genomic study of the Penicillium genus elucidates a diverse pangenome and 15 lateral gene transfer events.</title>
        <authorList>
            <person name="Petersen C."/>
            <person name="Sorensen T."/>
            <person name="Nielsen M.R."/>
            <person name="Sondergaard T.E."/>
            <person name="Sorensen J.L."/>
            <person name="Fitzpatrick D.A."/>
            <person name="Frisvad J.C."/>
            <person name="Nielsen K.L."/>
        </authorList>
    </citation>
    <scope>NUCLEOTIDE SEQUENCE</scope>
    <source>
        <strain evidence="1">IBT 20477</strain>
    </source>
</reference>
<organism evidence="1 2">
    <name type="scientific">Penicillium cf. viridicatum</name>
    <dbReference type="NCBI Taxonomy" id="2972119"/>
    <lineage>
        <taxon>Eukaryota</taxon>
        <taxon>Fungi</taxon>
        <taxon>Dikarya</taxon>
        <taxon>Ascomycota</taxon>
        <taxon>Pezizomycotina</taxon>
        <taxon>Eurotiomycetes</taxon>
        <taxon>Eurotiomycetidae</taxon>
        <taxon>Eurotiales</taxon>
        <taxon>Aspergillaceae</taxon>
        <taxon>Penicillium</taxon>
    </lineage>
</organism>
<proteinExistence type="predicted"/>
<gene>
    <name evidence="1" type="ORF">N7449_008146</name>
</gene>
<dbReference type="OrthoDB" id="3348320at2759"/>
<accession>A0A9W9JKK8</accession>
<sequence length="233" mass="26840">MTERKRFLDSKDFEEGLLALDSEMGRDDWLIAFAPIRLISAGGFLAVSYLKNRESTGDVDYLIDPEFADDKEIHNAFHEAVISVADKLHFTNDWVNEAMAIFVTKKTRQTLFELAEKQNITLFKGENLEILAAPIEWALERKLRRIYAARRDRKADLDLADAVALLKQLRTRNYGPLDLETIRAMNVNGFDIVPDHQTMHQVADAYRREYNEDIFKNRMSRFRGLADSIGLGQ</sequence>
<keyword evidence="2" id="KW-1185">Reference proteome</keyword>